<dbReference type="AlphaFoldDB" id="A0A7J0HFS4"/>
<keyword evidence="3" id="KW-1185">Reference proteome</keyword>
<protein>
    <submittedName>
        <fullName evidence="2">Uncharacterized protein</fullName>
    </submittedName>
</protein>
<evidence type="ECO:0000313" key="2">
    <source>
        <dbReference type="EMBL" id="GFZ21908.1"/>
    </source>
</evidence>
<gene>
    <name evidence="2" type="ORF">Acr_29g0010700</name>
</gene>
<reference evidence="2 3" key="1">
    <citation type="submission" date="2019-07" db="EMBL/GenBank/DDBJ databases">
        <title>De Novo Assembly of kiwifruit Actinidia rufa.</title>
        <authorList>
            <person name="Sugita-Konishi S."/>
            <person name="Sato K."/>
            <person name="Mori E."/>
            <person name="Abe Y."/>
            <person name="Kisaki G."/>
            <person name="Hamano K."/>
            <person name="Suezawa K."/>
            <person name="Otani M."/>
            <person name="Fukuda T."/>
            <person name="Manabe T."/>
            <person name="Gomi K."/>
            <person name="Tabuchi M."/>
            <person name="Akimitsu K."/>
            <person name="Kataoka I."/>
        </authorList>
    </citation>
    <scope>NUCLEOTIDE SEQUENCE [LARGE SCALE GENOMIC DNA]</scope>
    <source>
        <strain evidence="3">cv. Fuchu</strain>
    </source>
</reference>
<sequence length="55" mass="5946">MELGGGPLSEDLISPPRAKRPRSPPPISLRLMGSPSEHPLTLHHLWASNGIVNLD</sequence>
<proteinExistence type="predicted"/>
<comment type="caution">
    <text evidence="2">The sequence shown here is derived from an EMBL/GenBank/DDBJ whole genome shotgun (WGS) entry which is preliminary data.</text>
</comment>
<feature type="region of interest" description="Disordered" evidence="1">
    <location>
        <begin position="1"/>
        <end position="34"/>
    </location>
</feature>
<accession>A0A7J0HFS4</accession>
<dbReference type="Proteomes" id="UP000585474">
    <property type="component" value="Unassembled WGS sequence"/>
</dbReference>
<evidence type="ECO:0000313" key="3">
    <source>
        <dbReference type="Proteomes" id="UP000585474"/>
    </source>
</evidence>
<name>A0A7J0HFS4_9ERIC</name>
<organism evidence="2 3">
    <name type="scientific">Actinidia rufa</name>
    <dbReference type="NCBI Taxonomy" id="165716"/>
    <lineage>
        <taxon>Eukaryota</taxon>
        <taxon>Viridiplantae</taxon>
        <taxon>Streptophyta</taxon>
        <taxon>Embryophyta</taxon>
        <taxon>Tracheophyta</taxon>
        <taxon>Spermatophyta</taxon>
        <taxon>Magnoliopsida</taxon>
        <taxon>eudicotyledons</taxon>
        <taxon>Gunneridae</taxon>
        <taxon>Pentapetalae</taxon>
        <taxon>asterids</taxon>
        <taxon>Ericales</taxon>
        <taxon>Actinidiaceae</taxon>
        <taxon>Actinidia</taxon>
    </lineage>
</organism>
<dbReference type="EMBL" id="BJWL01000029">
    <property type="protein sequence ID" value="GFZ21908.1"/>
    <property type="molecule type" value="Genomic_DNA"/>
</dbReference>
<evidence type="ECO:0000256" key="1">
    <source>
        <dbReference type="SAM" id="MobiDB-lite"/>
    </source>
</evidence>